<protein>
    <submittedName>
        <fullName evidence="1">Uncharacterized protein</fullName>
    </submittedName>
</protein>
<dbReference type="AlphaFoldDB" id="A0A193LCJ2"/>
<dbReference type="EMBL" id="CP016268">
    <property type="protein sequence ID" value="ANO50227.1"/>
    <property type="molecule type" value="Genomic_DNA"/>
</dbReference>
<name>A0A193LCJ2_9GAMM</name>
<evidence type="ECO:0000313" key="1">
    <source>
        <dbReference type="EMBL" id="ANO50227.1"/>
    </source>
</evidence>
<keyword evidence="2" id="KW-1185">Reference proteome</keyword>
<evidence type="ECO:0000313" key="2">
    <source>
        <dbReference type="Proteomes" id="UP000092695"/>
    </source>
</evidence>
<gene>
    <name evidence="1" type="ORF">BA177_02440</name>
</gene>
<proteinExistence type="predicted"/>
<dbReference type="RefSeq" id="WP_068612427.1">
    <property type="nucleotide sequence ID" value="NZ_CP016268.1"/>
</dbReference>
<accession>A0A193LCJ2</accession>
<dbReference type="OrthoDB" id="5763356at2"/>
<dbReference type="Proteomes" id="UP000092695">
    <property type="component" value="Chromosome"/>
</dbReference>
<sequence>MLNALQQQLTSLYQVDTGYQIDDFLITDPELAKLLGANLMLADTDETVLVNEDESGMALSVYLDQDVLQRLAEQKPLECLQARSLNDFWTVLEGVSHFTCLAHRAQNEKPVTLLELELQAEVDKFVATWLLAAQQDDTALLERLHGWLFDDVSFRPDLNEDQLERYRAANDYAGRFCHGLQRRLQAGTSTSVSELRHFYRLTQTGKISHIHAQAWSAD</sequence>
<dbReference type="STRING" id="1548547.BA177_02440"/>
<organism evidence="1 2">
    <name type="scientific">Woeseia oceani</name>
    <dbReference type="NCBI Taxonomy" id="1548547"/>
    <lineage>
        <taxon>Bacteria</taxon>
        <taxon>Pseudomonadati</taxon>
        <taxon>Pseudomonadota</taxon>
        <taxon>Gammaproteobacteria</taxon>
        <taxon>Woeseiales</taxon>
        <taxon>Woeseiaceae</taxon>
        <taxon>Woeseia</taxon>
    </lineage>
</organism>
<dbReference type="KEGG" id="woc:BA177_02440"/>
<reference evidence="1 2" key="1">
    <citation type="submission" date="2016-06" db="EMBL/GenBank/DDBJ databases">
        <title>Complete genome sequence of a deep-branching marine Gamma Proteobacterium Woeseia oceani type strain XK5.</title>
        <authorList>
            <person name="Mu D."/>
            <person name="Du Z."/>
        </authorList>
    </citation>
    <scope>NUCLEOTIDE SEQUENCE [LARGE SCALE GENOMIC DNA]</scope>
    <source>
        <strain evidence="1 2">XK5</strain>
    </source>
</reference>